<feature type="compositionally biased region" description="Low complexity" evidence="1">
    <location>
        <begin position="50"/>
        <end position="76"/>
    </location>
</feature>
<dbReference type="Proteomes" id="UP001610444">
    <property type="component" value="Unassembled WGS sequence"/>
</dbReference>
<evidence type="ECO:0000256" key="1">
    <source>
        <dbReference type="SAM" id="MobiDB-lite"/>
    </source>
</evidence>
<protein>
    <recommendedName>
        <fullName evidence="5">GPI anchored protein</fullName>
    </recommendedName>
</protein>
<dbReference type="GeneID" id="98159701"/>
<accession>A0ABR4L194</accession>
<name>A0ABR4L194_9EURO</name>
<dbReference type="EMBL" id="JBFXLR010000005">
    <property type="protein sequence ID" value="KAL2858274.1"/>
    <property type="molecule type" value="Genomic_DNA"/>
</dbReference>
<feature type="compositionally biased region" description="Low complexity" evidence="1">
    <location>
        <begin position="84"/>
        <end position="138"/>
    </location>
</feature>
<sequence length="172" mass="17332">MRASVLFLAFAALVAAQDFSIETTTTDAAVDTTETSTFVLDPSETTTGIDTASETPSETPSETSTDSSDNTTTSEPVIPTGLIPSDSPIGSSSGFTSSPSPTTRSTTSTRTSTSTRDSTETDTQTVTNTPSATNSNSNDAEETDSDNAAFALPTAGPLLGAGLAGAALAAFL</sequence>
<comment type="caution">
    <text evidence="3">The sequence shown here is derived from an EMBL/GenBank/DDBJ whole genome shotgun (WGS) entry which is preliminary data.</text>
</comment>
<keyword evidence="2" id="KW-0732">Signal</keyword>
<feature type="chain" id="PRO_5045243650" description="GPI anchored protein" evidence="2">
    <location>
        <begin position="17"/>
        <end position="172"/>
    </location>
</feature>
<dbReference type="RefSeq" id="XP_070903443.1">
    <property type="nucleotide sequence ID" value="XM_071044537.1"/>
</dbReference>
<evidence type="ECO:0000313" key="4">
    <source>
        <dbReference type="Proteomes" id="UP001610444"/>
    </source>
</evidence>
<keyword evidence="4" id="KW-1185">Reference proteome</keyword>
<feature type="signal peptide" evidence="2">
    <location>
        <begin position="1"/>
        <end position="16"/>
    </location>
</feature>
<evidence type="ECO:0000313" key="3">
    <source>
        <dbReference type="EMBL" id="KAL2858274.1"/>
    </source>
</evidence>
<evidence type="ECO:0008006" key="5">
    <source>
        <dbReference type="Google" id="ProtNLM"/>
    </source>
</evidence>
<reference evidence="3 4" key="1">
    <citation type="submission" date="2024-07" db="EMBL/GenBank/DDBJ databases">
        <title>Section-level genome sequencing and comparative genomics of Aspergillus sections Usti and Cavernicolus.</title>
        <authorList>
            <consortium name="Lawrence Berkeley National Laboratory"/>
            <person name="Nybo J.L."/>
            <person name="Vesth T.C."/>
            <person name="Theobald S."/>
            <person name="Frisvad J.C."/>
            <person name="Larsen T.O."/>
            <person name="Kjaerboelling I."/>
            <person name="Rothschild-Mancinelli K."/>
            <person name="Lyhne E.K."/>
            <person name="Kogle M.E."/>
            <person name="Barry K."/>
            <person name="Clum A."/>
            <person name="Na H."/>
            <person name="Ledsgaard L."/>
            <person name="Lin J."/>
            <person name="Lipzen A."/>
            <person name="Kuo A."/>
            <person name="Riley R."/>
            <person name="Mondo S."/>
            <person name="LaButti K."/>
            <person name="Haridas S."/>
            <person name="Pangalinan J."/>
            <person name="Salamov A.A."/>
            <person name="Simmons B.A."/>
            <person name="Magnuson J.K."/>
            <person name="Chen J."/>
            <person name="Drula E."/>
            <person name="Henrissat B."/>
            <person name="Wiebenga A."/>
            <person name="Lubbers R.J."/>
            <person name="Gomes A.C."/>
            <person name="Macurrencykelacurrency M.R."/>
            <person name="Stajich J."/>
            <person name="Grigoriev I.V."/>
            <person name="Mortensen U.H."/>
            <person name="De vries R.P."/>
            <person name="Baker S.E."/>
            <person name="Andersen M.R."/>
        </authorList>
    </citation>
    <scope>NUCLEOTIDE SEQUENCE [LARGE SCALE GENOMIC DNA]</scope>
    <source>
        <strain evidence="3 4">CBS 756.74</strain>
    </source>
</reference>
<proteinExistence type="predicted"/>
<organism evidence="3 4">
    <name type="scientific">Aspergillus pseudodeflectus</name>
    <dbReference type="NCBI Taxonomy" id="176178"/>
    <lineage>
        <taxon>Eukaryota</taxon>
        <taxon>Fungi</taxon>
        <taxon>Dikarya</taxon>
        <taxon>Ascomycota</taxon>
        <taxon>Pezizomycotina</taxon>
        <taxon>Eurotiomycetes</taxon>
        <taxon>Eurotiomycetidae</taxon>
        <taxon>Eurotiales</taxon>
        <taxon>Aspergillaceae</taxon>
        <taxon>Aspergillus</taxon>
        <taxon>Aspergillus subgen. Nidulantes</taxon>
    </lineage>
</organism>
<evidence type="ECO:0000256" key="2">
    <source>
        <dbReference type="SAM" id="SignalP"/>
    </source>
</evidence>
<gene>
    <name evidence="3" type="ORF">BJX68DRAFT_262811</name>
</gene>
<feature type="region of interest" description="Disordered" evidence="1">
    <location>
        <begin position="33"/>
        <end position="145"/>
    </location>
</feature>